<comment type="cofactor">
    <cofactor evidence="1">
        <name>Zn(2+)</name>
        <dbReference type="ChEBI" id="CHEBI:29105"/>
    </cofactor>
</comment>
<dbReference type="InterPro" id="IPR050821">
    <property type="entry name" value="Cytosolic_carboxypeptidase"/>
</dbReference>
<sequence>MAAHELTFPGHLALPDIQAYRQFSKHSRLPLNSPSYFRNVSKVKLDGIDGRLNPESFFFKSRSAGKRKLTASSLADGVFEFPTLDISPNELAIESYMRKNGVKTQFVVDKKHSNEGSFGSLMPEPSIRTWRMTHEIVDSLLEGKLTWSQIKSNYLGQEPNQKEIELFCQLSPVQKRTLHFSASKLGFLVSSKWSSTKKEIIDRWGVRRNMDGPFWPLGLGPLGPSPNLRDGSKFLEKNKSRQAGDKVPSKLEHLFAKRSSADGEVNVALKRPIVVFDSELSPSMEVRMRHAALLKDDSELIFESRFESGNLRQARRIGTFEYELILTPDLVTESHVQWFFFQVAGARSGVEYTLRIVNLLKAKRLIKIDIPDNQKYAAVITARVHPGETVGSWNMKGLMEFLVNPEGEKARELRRRYVFKLVPMLNADGVIVGNYRCSLVGRDVNRTYNIFGPDQIPEVHFTRKLVQYCQEICKDVVFCDFHGHSQAHNAFIYGTDSGYRSIPVENTTVQPKTYLTNPEQYLIDRMIPFLISKQDPRRFSFRSCRFSLQPWREGCARISLWRRFNLTHCFTMETSLFGTNLEPSSTFRYFDRNDLQNLGQSVGLALLDFHKIMNDKTKFSDTLVEMGKSLFHEIILSRILSKRQLSIAQKQLENTSQSVNNDNLEKQISSVADFVSAFNEVGGLLEEGDEEESSSASDVSSLADLEFGHEDDKDILNLSAKSDVKLKRNRRRKRRKRRKCRRRRKNRRRRLAILNNTSNNAIKVCIATI</sequence>
<dbReference type="PANTHER" id="PTHR12756:SF11">
    <property type="entry name" value="CYTOSOLIC CARBOXYPEPTIDASE 1"/>
    <property type="match status" value="1"/>
</dbReference>
<proteinExistence type="inferred from homology"/>
<dbReference type="GO" id="GO:0004181">
    <property type="term" value="F:metallocarboxypeptidase activity"/>
    <property type="evidence" value="ECO:0007669"/>
    <property type="project" value="InterPro"/>
</dbReference>
<accession>A0A0R3TAI3</accession>
<feature type="region of interest" description="Disordered" evidence="4">
    <location>
        <begin position="726"/>
        <end position="747"/>
    </location>
</feature>
<evidence type="ECO:0000259" key="5">
    <source>
        <dbReference type="PROSITE" id="PS52035"/>
    </source>
</evidence>
<feature type="compositionally biased region" description="Basic residues" evidence="4">
    <location>
        <begin position="727"/>
        <end position="747"/>
    </location>
</feature>
<dbReference type="Pfam" id="PF18027">
    <property type="entry name" value="Pepdidase_M14_N"/>
    <property type="match status" value="1"/>
</dbReference>
<keyword evidence="7" id="KW-1185">Reference proteome</keyword>
<feature type="domain" description="Peptidase M14" evidence="5">
    <location>
        <begin position="316"/>
        <end position="605"/>
    </location>
</feature>
<evidence type="ECO:0000313" key="7">
    <source>
        <dbReference type="Proteomes" id="UP000278807"/>
    </source>
</evidence>
<evidence type="ECO:0000256" key="2">
    <source>
        <dbReference type="ARBA" id="ARBA00005988"/>
    </source>
</evidence>
<reference evidence="8" key="1">
    <citation type="submission" date="2017-02" db="UniProtKB">
        <authorList>
            <consortium name="WormBaseParasite"/>
        </authorList>
    </citation>
    <scope>IDENTIFICATION</scope>
</reference>
<evidence type="ECO:0000313" key="6">
    <source>
        <dbReference type="EMBL" id="VDN99929.1"/>
    </source>
</evidence>
<dbReference type="Gene3D" id="3.40.630.10">
    <property type="entry name" value="Zn peptidases"/>
    <property type="match status" value="1"/>
</dbReference>
<dbReference type="AlphaFoldDB" id="A0A0R3TAI3"/>
<feature type="active site" description="Proton donor/acceptor" evidence="3">
    <location>
        <position position="573"/>
    </location>
</feature>
<dbReference type="PANTHER" id="PTHR12756">
    <property type="entry name" value="CYTOSOLIC CARBOXYPEPTIDASE"/>
    <property type="match status" value="1"/>
</dbReference>
<reference evidence="6 7" key="2">
    <citation type="submission" date="2018-11" db="EMBL/GenBank/DDBJ databases">
        <authorList>
            <consortium name="Pathogen Informatics"/>
        </authorList>
    </citation>
    <scope>NUCLEOTIDE SEQUENCE [LARGE SCALE GENOMIC DNA]</scope>
</reference>
<gene>
    <name evidence="6" type="ORF">HNAJ_LOCUS4070</name>
</gene>
<dbReference type="WBParaSite" id="HNAJ_0000407201-mRNA-1">
    <property type="protein sequence ID" value="HNAJ_0000407201-mRNA-1"/>
    <property type="gene ID" value="HNAJ_0000407201"/>
</dbReference>
<organism evidence="8">
    <name type="scientific">Rodentolepis nana</name>
    <name type="common">Dwarf tapeworm</name>
    <name type="synonym">Hymenolepis nana</name>
    <dbReference type="NCBI Taxonomy" id="102285"/>
    <lineage>
        <taxon>Eukaryota</taxon>
        <taxon>Metazoa</taxon>
        <taxon>Spiralia</taxon>
        <taxon>Lophotrochozoa</taxon>
        <taxon>Platyhelminthes</taxon>
        <taxon>Cestoda</taxon>
        <taxon>Eucestoda</taxon>
        <taxon>Cyclophyllidea</taxon>
        <taxon>Hymenolepididae</taxon>
        <taxon>Rodentolepis</taxon>
    </lineage>
</organism>
<evidence type="ECO:0000256" key="4">
    <source>
        <dbReference type="SAM" id="MobiDB-lite"/>
    </source>
</evidence>
<dbReference type="InterPro" id="IPR040626">
    <property type="entry name" value="Pepdidase_M14_N"/>
</dbReference>
<dbReference type="Pfam" id="PF00246">
    <property type="entry name" value="Peptidase_M14"/>
    <property type="match status" value="1"/>
</dbReference>
<dbReference type="OrthoDB" id="10253041at2759"/>
<evidence type="ECO:0000256" key="1">
    <source>
        <dbReference type="ARBA" id="ARBA00001947"/>
    </source>
</evidence>
<dbReference type="InterPro" id="IPR000834">
    <property type="entry name" value="Peptidase_M14"/>
</dbReference>
<name>A0A0R3TAI3_RODNA</name>
<protein>
    <submittedName>
        <fullName evidence="8">Peptidase_M14 domain-containing protein</fullName>
    </submittedName>
</protein>
<evidence type="ECO:0000313" key="8">
    <source>
        <dbReference type="WBParaSite" id="HNAJ_0000407201-mRNA-1"/>
    </source>
</evidence>
<dbReference type="PROSITE" id="PS52035">
    <property type="entry name" value="PEPTIDASE_M14"/>
    <property type="match status" value="1"/>
</dbReference>
<dbReference type="SUPFAM" id="SSF53187">
    <property type="entry name" value="Zn-dependent exopeptidases"/>
    <property type="match status" value="1"/>
</dbReference>
<dbReference type="STRING" id="102285.A0A0R3TAI3"/>
<dbReference type="Proteomes" id="UP000278807">
    <property type="component" value="Unassembled WGS sequence"/>
</dbReference>
<dbReference type="GO" id="GO:0008270">
    <property type="term" value="F:zinc ion binding"/>
    <property type="evidence" value="ECO:0007669"/>
    <property type="project" value="InterPro"/>
</dbReference>
<dbReference type="EMBL" id="UZAE01002648">
    <property type="protein sequence ID" value="VDN99929.1"/>
    <property type="molecule type" value="Genomic_DNA"/>
</dbReference>
<evidence type="ECO:0000256" key="3">
    <source>
        <dbReference type="PROSITE-ProRule" id="PRU01379"/>
    </source>
</evidence>
<dbReference type="GO" id="GO:0006508">
    <property type="term" value="P:proteolysis"/>
    <property type="evidence" value="ECO:0007669"/>
    <property type="project" value="InterPro"/>
</dbReference>
<comment type="similarity">
    <text evidence="2 3">Belongs to the peptidase M14 family.</text>
</comment>